<feature type="domain" description="Shikimate dehydrogenase substrate binding N-terminal" evidence="4">
    <location>
        <begin position="6"/>
        <end position="88"/>
    </location>
</feature>
<keyword evidence="3" id="KW-0028">Amino-acid biosynthesis</keyword>
<reference evidence="5 6" key="1">
    <citation type="submission" date="2023-12" db="EMBL/GenBank/DDBJ databases">
        <title>Genomic sequences of Capnocytophaga and Parvimonas strains.</title>
        <authorList>
            <person name="Watt R.M."/>
            <person name="Wang M."/>
            <person name="Yang T."/>
            <person name="Tong W.M."/>
        </authorList>
    </citation>
    <scope>NUCLEOTIDE SEQUENCE [LARGE SCALE GENOMIC DNA]</scope>
    <source>
        <strain evidence="5 6">CCUG 13096</strain>
    </source>
</reference>
<evidence type="ECO:0000313" key="5">
    <source>
        <dbReference type="EMBL" id="MEB3074298.1"/>
    </source>
</evidence>
<dbReference type="InterPro" id="IPR046346">
    <property type="entry name" value="Aminoacid_DH-like_N_sf"/>
</dbReference>
<comment type="caution">
    <text evidence="5">The sequence shown here is derived from an EMBL/GenBank/DDBJ whole genome shotgun (WGS) entry which is preliminary data.</text>
</comment>
<dbReference type="InterPro" id="IPR013708">
    <property type="entry name" value="Shikimate_DH-bd_N"/>
</dbReference>
<dbReference type="InterPro" id="IPR036291">
    <property type="entry name" value="NAD(P)-bd_dom_sf"/>
</dbReference>
<evidence type="ECO:0000259" key="4">
    <source>
        <dbReference type="Pfam" id="PF08501"/>
    </source>
</evidence>
<dbReference type="Gene3D" id="3.40.50.720">
    <property type="entry name" value="NAD(P)-binding Rossmann-like Domain"/>
    <property type="match status" value="1"/>
</dbReference>
<dbReference type="Pfam" id="PF08501">
    <property type="entry name" value="Shikimate_dh_N"/>
    <property type="match status" value="1"/>
</dbReference>
<keyword evidence="6" id="KW-1185">Reference proteome</keyword>
<dbReference type="SUPFAM" id="SSF51735">
    <property type="entry name" value="NAD(P)-binding Rossmann-fold domains"/>
    <property type="match status" value="1"/>
</dbReference>
<evidence type="ECO:0000256" key="2">
    <source>
        <dbReference type="ARBA" id="ARBA00023002"/>
    </source>
</evidence>
<keyword evidence="3" id="KW-0057">Aromatic amino acid biosynthesis</keyword>
<sequence>MKTFALVGRNISYSFSRRYFAEKFAQEKITDCQYINFDIPTIEALPALIRATPTLVGMNVTIPYKEAVLPLLDQQSEELVAIKACNTIKIGSSGQLKGYNTDYIGFRDSLVPYLKPHHNRALILGTGGASKAVAFALSQLGIPYQLVSREASSVALSYHELTKEVIQSHFLIVNTTPLGTSPKTEEFPPIPYQWITREHLLYDLIYNPEKTTFLAKGEVQGATILSGYPMLVLQAEAAWKIWNSEQ</sequence>
<accession>A0ABU5Z5S2</accession>
<name>A0ABU5Z5S2_9FLAO</name>
<dbReference type="InterPro" id="IPR022893">
    <property type="entry name" value="Shikimate_DH_fam"/>
</dbReference>
<dbReference type="PANTHER" id="PTHR21089">
    <property type="entry name" value="SHIKIMATE DEHYDROGENASE"/>
    <property type="match status" value="1"/>
</dbReference>
<evidence type="ECO:0000313" key="6">
    <source>
        <dbReference type="Proteomes" id="UP001311730"/>
    </source>
</evidence>
<evidence type="ECO:0000256" key="3">
    <source>
        <dbReference type="ARBA" id="ARBA00023141"/>
    </source>
</evidence>
<dbReference type="PANTHER" id="PTHR21089:SF1">
    <property type="entry name" value="BIFUNCTIONAL 3-DEHYDROQUINATE DEHYDRATASE_SHIKIMATE DEHYDROGENASE, CHLOROPLASTIC"/>
    <property type="match status" value="1"/>
</dbReference>
<dbReference type="Gene3D" id="3.40.50.10860">
    <property type="entry name" value="Leucine Dehydrogenase, chain A, domain 1"/>
    <property type="match status" value="1"/>
</dbReference>
<dbReference type="SUPFAM" id="SSF53223">
    <property type="entry name" value="Aminoacid dehydrogenase-like, N-terminal domain"/>
    <property type="match status" value="1"/>
</dbReference>
<dbReference type="RefSeq" id="WP_323982721.1">
    <property type="nucleotide sequence ID" value="NZ_JAYKBW010000003.1"/>
</dbReference>
<keyword evidence="2" id="KW-0560">Oxidoreductase</keyword>
<comment type="pathway">
    <text evidence="1">Metabolic intermediate biosynthesis; chorismate biosynthesis; chorismate from D-erythrose 4-phosphate and phosphoenolpyruvate: step 4/7.</text>
</comment>
<organism evidence="5 6">
    <name type="scientific">Capnocytophaga gingivalis</name>
    <dbReference type="NCBI Taxonomy" id="1017"/>
    <lineage>
        <taxon>Bacteria</taxon>
        <taxon>Pseudomonadati</taxon>
        <taxon>Bacteroidota</taxon>
        <taxon>Flavobacteriia</taxon>
        <taxon>Flavobacteriales</taxon>
        <taxon>Flavobacteriaceae</taxon>
        <taxon>Capnocytophaga</taxon>
    </lineage>
</organism>
<proteinExistence type="predicted"/>
<dbReference type="Proteomes" id="UP001311730">
    <property type="component" value="Unassembled WGS sequence"/>
</dbReference>
<gene>
    <name evidence="5" type="ORF">VJJ08_03150</name>
</gene>
<dbReference type="CDD" id="cd01065">
    <property type="entry name" value="NAD_bind_Shikimate_DH"/>
    <property type="match status" value="1"/>
</dbReference>
<protein>
    <submittedName>
        <fullName evidence="5">Shikimate dehydrogenase</fullName>
    </submittedName>
</protein>
<evidence type="ECO:0000256" key="1">
    <source>
        <dbReference type="ARBA" id="ARBA00004871"/>
    </source>
</evidence>
<dbReference type="EMBL" id="JAYKBW010000003">
    <property type="protein sequence ID" value="MEB3074298.1"/>
    <property type="molecule type" value="Genomic_DNA"/>
</dbReference>